<sequence>MASGVFTDNQTMYEYGKNYFLHGDGRGAIENFIYKNYTESGTGKILSQGQEAGRDQNHATLDIALLGVVMQQGYNQGDDLFATLGNASLHAYEYVGKYNVGYHVPYTWYNSYEGNQTVMSEIGRYKHRPGFELVFSHYNDIKVLDASWTGMYRDQTNGNSTAGVEGGGGDYENTSGGFDHLGYGTLLYRLSS</sequence>
<dbReference type="Proteomes" id="UP000730481">
    <property type="component" value="Unassembled WGS sequence"/>
</dbReference>
<evidence type="ECO:0000313" key="1">
    <source>
        <dbReference type="EMBL" id="KAF4342252.1"/>
    </source>
</evidence>
<dbReference type="EMBL" id="PVQB02000151">
    <property type="protein sequence ID" value="KAF4342252.1"/>
    <property type="molecule type" value="Genomic_DNA"/>
</dbReference>
<comment type="caution">
    <text evidence="1">The sequence shown here is derived from an EMBL/GenBank/DDBJ whole genome shotgun (WGS) entry which is preliminary data.</text>
</comment>
<reference evidence="1" key="1">
    <citation type="journal article" date="2017" name="Mycologia">
        <title>Fusarium algeriense, sp. nov., a novel toxigenic crown rot pathogen of durum wheat from Algeria is nested in the Fusarium burgessii species complex.</title>
        <authorList>
            <person name="Laraba I."/>
            <person name="Keddad A."/>
            <person name="Boureghda H."/>
            <person name="Abdallah N."/>
            <person name="Vaughan M.M."/>
            <person name="Proctor R.H."/>
            <person name="Busman M."/>
            <person name="O'Donnell K."/>
        </authorList>
    </citation>
    <scope>NUCLEOTIDE SEQUENCE</scope>
    <source>
        <strain evidence="1">NRRL 25174</strain>
    </source>
</reference>
<dbReference type="OrthoDB" id="5302720at2759"/>
<accession>A0A9P5DYP5</accession>
<keyword evidence="2" id="KW-1185">Reference proteome</keyword>
<dbReference type="InterPro" id="IPR008929">
    <property type="entry name" value="Chondroitin_lyas"/>
</dbReference>
<organism evidence="1 2">
    <name type="scientific">Fusarium beomiforme</name>
    <dbReference type="NCBI Taxonomy" id="44412"/>
    <lineage>
        <taxon>Eukaryota</taxon>
        <taxon>Fungi</taxon>
        <taxon>Dikarya</taxon>
        <taxon>Ascomycota</taxon>
        <taxon>Pezizomycotina</taxon>
        <taxon>Sordariomycetes</taxon>
        <taxon>Hypocreomycetidae</taxon>
        <taxon>Hypocreales</taxon>
        <taxon>Nectriaceae</taxon>
        <taxon>Fusarium</taxon>
        <taxon>Fusarium burgessii species complex</taxon>
    </lineage>
</organism>
<protein>
    <submittedName>
        <fullName evidence="1">Uncharacterized protein</fullName>
    </submittedName>
</protein>
<dbReference type="SUPFAM" id="SSF48230">
    <property type="entry name" value="Chondroitin AC/alginate lyase"/>
    <property type="match status" value="1"/>
</dbReference>
<evidence type="ECO:0000313" key="2">
    <source>
        <dbReference type="Proteomes" id="UP000730481"/>
    </source>
</evidence>
<reference evidence="1" key="2">
    <citation type="submission" date="2020-02" db="EMBL/GenBank/DDBJ databases">
        <title>Identification and distribution of gene clusters putatively required for synthesis of sphingolipid metabolism inhibitors in phylogenetically diverse species of the filamentous fungus Fusarium.</title>
        <authorList>
            <person name="Kim H.-S."/>
            <person name="Busman M."/>
            <person name="Brown D.W."/>
            <person name="Divon H."/>
            <person name="Uhlig S."/>
            <person name="Proctor R.H."/>
        </authorList>
    </citation>
    <scope>NUCLEOTIDE SEQUENCE</scope>
    <source>
        <strain evidence="1">NRRL 25174</strain>
    </source>
</reference>
<dbReference type="AlphaFoldDB" id="A0A9P5DYP5"/>
<proteinExistence type="predicted"/>
<gene>
    <name evidence="1" type="ORF">FBEOM_3805</name>
</gene>
<name>A0A9P5DYP5_9HYPO</name>